<feature type="transmembrane region" description="Helical" evidence="2">
    <location>
        <begin position="45"/>
        <end position="63"/>
    </location>
</feature>
<sequence>MTTLKKDNDITGGSPAPQTEERQTEPNDPAPTRQATMRAVATQDVTVLMGFIAASLAISRSHIPDPTTLSSIALFILLQPLIWIMGNYVVHMHRFVRDHHDLPWKRNDCHVASVLAICAWVLYHEGKISWAFFTYQAMSCYWIGYWLEWWTGIVALLFSVFNTGNPSTLGRHDGAQSRIRLRGTDGDGIKGELDTRDNSMGRFLVYLIGCFDDFEKRRRHVESIRRQQQKNAEKKSVI</sequence>
<keyword evidence="4" id="KW-1185">Reference proteome</keyword>
<dbReference type="Proteomes" id="UP001446871">
    <property type="component" value="Unassembled WGS sequence"/>
</dbReference>
<keyword evidence="2" id="KW-0812">Transmembrane</keyword>
<keyword evidence="2" id="KW-0472">Membrane</keyword>
<keyword evidence="2" id="KW-1133">Transmembrane helix</keyword>
<accession>A0ABR1UNL6</accession>
<feature type="region of interest" description="Disordered" evidence="1">
    <location>
        <begin position="1"/>
        <end position="33"/>
    </location>
</feature>
<reference evidence="3 4" key="1">
    <citation type="submission" date="2023-01" db="EMBL/GenBank/DDBJ databases">
        <title>Analysis of 21 Apiospora genomes using comparative genomics revels a genus with tremendous synthesis potential of carbohydrate active enzymes and secondary metabolites.</title>
        <authorList>
            <person name="Sorensen T."/>
        </authorList>
    </citation>
    <scope>NUCLEOTIDE SEQUENCE [LARGE SCALE GENOMIC DNA]</scope>
    <source>
        <strain evidence="3 4">CBS 83171</strain>
    </source>
</reference>
<comment type="caution">
    <text evidence="3">The sequence shown here is derived from an EMBL/GenBank/DDBJ whole genome shotgun (WGS) entry which is preliminary data.</text>
</comment>
<protein>
    <submittedName>
        <fullName evidence="3">Uncharacterized protein</fullName>
    </submittedName>
</protein>
<feature type="transmembrane region" description="Helical" evidence="2">
    <location>
        <begin position="111"/>
        <end position="135"/>
    </location>
</feature>
<proteinExistence type="predicted"/>
<gene>
    <name evidence="3" type="ORF">PG996_010453</name>
</gene>
<dbReference type="EMBL" id="JAQQWM010000006">
    <property type="protein sequence ID" value="KAK8060523.1"/>
    <property type="molecule type" value="Genomic_DNA"/>
</dbReference>
<name>A0ABR1UNL6_9PEZI</name>
<evidence type="ECO:0000313" key="3">
    <source>
        <dbReference type="EMBL" id="KAK8060523.1"/>
    </source>
</evidence>
<feature type="transmembrane region" description="Helical" evidence="2">
    <location>
        <begin position="69"/>
        <end position="90"/>
    </location>
</feature>
<feature type="transmembrane region" description="Helical" evidence="2">
    <location>
        <begin position="141"/>
        <end position="161"/>
    </location>
</feature>
<evidence type="ECO:0000256" key="1">
    <source>
        <dbReference type="SAM" id="MobiDB-lite"/>
    </source>
</evidence>
<evidence type="ECO:0000256" key="2">
    <source>
        <dbReference type="SAM" id="Phobius"/>
    </source>
</evidence>
<organism evidence="3 4">
    <name type="scientific">Apiospora saccharicola</name>
    <dbReference type="NCBI Taxonomy" id="335842"/>
    <lineage>
        <taxon>Eukaryota</taxon>
        <taxon>Fungi</taxon>
        <taxon>Dikarya</taxon>
        <taxon>Ascomycota</taxon>
        <taxon>Pezizomycotina</taxon>
        <taxon>Sordariomycetes</taxon>
        <taxon>Xylariomycetidae</taxon>
        <taxon>Amphisphaeriales</taxon>
        <taxon>Apiosporaceae</taxon>
        <taxon>Apiospora</taxon>
    </lineage>
</organism>
<evidence type="ECO:0000313" key="4">
    <source>
        <dbReference type="Proteomes" id="UP001446871"/>
    </source>
</evidence>